<keyword evidence="3" id="KW-0378">Hydrolase</keyword>
<gene>
    <name evidence="3" type="ORF">CLV47_102230</name>
</gene>
<accession>A0A2T1A4L4</accession>
<dbReference type="NCBIfam" id="TIGR00252">
    <property type="entry name" value="YraN family protein"/>
    <property type="match status" value="1"/>
</dbReference>
<dbReference type="Proteomes" id="UP000237752">
    <property type="component" value="Unassembled WGS sequence"/>
</dbReference>
<dbReference type="Gene3D" id="3.40.1350.10">
    <property type="match status" value="1"/>
</dbReference>
<dbReference type="EMBL" id="PVUE01000002">
    <property type="protein sequence ID" value="PRZ43542.1"/>
    <property type="molecule type" value="Genomic_DNA"/>
</dbReference>
<evidence type="ECO:0000313" key="4">
    <source>
        <dbReference type="Proteomes" id="UP000237752"/>
    </source>
</evidence>
<comment type="similarity">
    <text evidence="1 2">Belongs to the UPF0102 family.</text>
</comment>
<dbReference type="Pfam" id="PF02021">
    <property type="entry name" value="UPF0102"/>
    <property type="match status" value="1"/>
</dbReference>
<keyword evidence="4" id="KW-1185">Reference proteome</keyword>
<dbReference type="InterPro" id="IPR003509">
    <property type="entry name" value="UPF0102_YraN-like"/>
</dbReference>
<sequence length="120" mass="13506">MAMLAKDALGKYGEELARNHLAYSGFLILDANWRCPIGELDIVAMDGKRLVFCEVKTRSSTWFGDPIEAIDEAKARRIHALAARWISEHRVHATSVRYDVISIIAPRGQSPEVTHLKDVF</sequence>
<dbReference type="NCBIfam" id="NF009154">
    <property type="entry name" value="PRK12497.3-3"/>
    <property type="match status" value="1"/>
</dbReference>
<dbReference type="PANTHER" id="PTHR34039">
    <property type="entry name" value="UPF0102 PROTEIN YRAN"/>
    <property type="match status" value="1"/>
</dbReference>
<dbReference type="PANTHER" id="PTHR34039:SF1">
    <property type="entry name" value="UPF0102 PROTEIN YRAN"/>
    <property type="match status" value="1"/>
</dbReference>
<dbReference type="NCBIfam" id="NF009150">
    <property type="entry name" value="PRK12497.1-3"/>
    <property type="match status" value="1"/>
</dbReference>
<dbReference type="GO" id="GO:0003676">
    <property type="term" value="F:nucleic acid binding"/>
    <property type="evidence" value="ECO:0007669"/>
    <property type="project" value="InterPro"/>
</dbReference>
<dbReference type="InterPro" id="IPR011335">
    <property type="entry name" value="Restrct_endonuc-II-like"/>
</dbReference>
<dbReference type="HAMAP" id="MF_00048">
    <property type="entry name" value="UPF0102"/>
    <property type="match status" value="1"/>
</dbReference>
<evidence type="ECO:0000256" key="1">
    <source>
        <dbReference type="ARBA" id="ARBA00006738"/>
    </source>
</evidence>
<dbReference type="SUPFAM" id="SSF52980">
    <property type="entry name" value="Restriction endonuclease-like"/>
    <property type="match status" value="1"/>
</dbReference>
<reference evidence="3 4" key="1">
    <citation type="submission" date="2018-03" db="EMBL/GenBank/DDBJ databases">
        <title>Genomic Encyclopedia of Archaeal and Bacterial Type Strains, Phase II (KMG-II): from individual species to whole genera.</title>
        <authorList>
            <person name="Goeker M."/>
        </authorList>
    </citation>
    <scope>NUCLEOTIDE SEQUENCE [LARGE SCALE GENOMIC DNA]</scope>
    <source>
        <strain evidence="3 4">DSM 100065</strain>
    </source>
</reference>
<dbReference type="CDD" id="cd20736">
    <property type="entry name" value="PoNe_Nuclease"/>
    <property type="match status" value="1"/>
</dbReference>
<dbReference type="GO" id="GO:0004519">
    <property type="term" value="F:endonuclease activity"/>
    <property type="evidence" value="ECO:0007669"/>
    <property type="project" value="UniProtKB-KW"/>
</dbReference>
<dbReference type="AlphaFoldDB" id="A0A2T1A4L4"/>
<evidence type="ECO:0000256" key="2">
    <source>
        <dbReference type="HAMAP-Rule" id="MF_00048"/>
    </source>
</evidence>
<proteinExistence type="inferred from homology"/>
<keyword evidence="3" id="KW-0540">Nuclease</keyword>
<keyword evidence="3" id="KW-0255">Endonuclease</keyword>
<organism evidence="3 4">
    <name type="scientific">Antricoccus suffuscus</name>
    <dbReference type="NCBI Taxonomy" id="1629062"/>
    <lineage>
        <taxon>Bacteria</taxon>
        <taxon>Bacillati</taxon>
        <taxon>Actinomycetota</taxon>
        <taxon>Actinomycetes</taxon>
        <taxon>Geodermatophilales</taxon>
        <taxon>Antricoccaceae</taxon>
        <taxon>Antricoccus</taxon>
    </lineage>
</organism>
<evidence type="ECO:0000313" key="3">
    <source>
        <dbReference type="EMBL" id="PRZ43542.1"/>
    </source>
</evidence>
<name>A0A2T1A4L4_9ACTN</name>
<comment type="caution">
    <text evidence="3">The sequence shown here is derived from an EMBL/GenBank/DDBJ whole genome shotgun (WGS) entry which is preliminary data.</text>
</comment>
<dbReference type="InterPro" id="IPR011856">
    <property type="entry name" value="tRNA_endonuc-like_dom_sf"/>
</dbReference>
<protein>
    <recommendedName>
        <fullName evidence="2">UPF0102 protein CLV47_102230</fullName>
    </recommendedName>
</protein>